<dbReference type="Gene3D" id="3.30.420.10">
    <property type="entry name" value="Ribonuclease H-like superfamily/Ribonuclease H"/>
    <property type="match status" value="1"/>
</dbReference>
<dbReference type="GO" id="GO:0004535">
    <property type="term" value="F:poly(A)-specific ribonuclease activity"/>
    <property type="evidence" value="ECO:0007669"/>
    <property type="project" value="InterPro"/>
</dbReference>
<dbReference type="Proteomes" id="UP000821853">
    <property type="component" value="Chromosome 2"/>
</dbReference>
<organism evidence="1 2">
    <name type="scientific">Haemaphysalis longicornis</name>
    <name type="common">Bush tick</name>
    <dbReference type="NCBI Taxonomy" id="44386"/>
    <lineage>
        <taxon>Eukaryota</taxon>
        <taxon>Metazoa</taxon>
        <taxon>Ecdysozoa</taxon>
        <taxon>Arthropoda</taxon>
        <taxon>Chelicerata</taxon>
        <taxon>Arachnida</taxon>
        <taxon>Acari</taxon>
        <taxon>Parasitiformes</taxon>
        <taxon>Ixodida</taxon>
        <taxon>Ixodoidea</taxon>
        <taxon>Ixodidae</taxon>
        <taxon>Haemaphysalinae</taxon>
        <taxon>Haemaphysalis</taxon>
    </lineage>
</organism>
<dbReference type="AlphaFoldDB" id="A0A9J6FWI4"/>
<proteinExistence type="predicted"/>
<keyword evidence="2" id="KW-1185">Reference proteome</keyword>
<dbReference type="PANTHER" id="PTHR10797">
    <property type="entry name" value="CCR4-NOT TRANSCRIPTION COMPLEX SUBUNIT"/>
    <property type="match status" value="1"/>
</dbReference>
<dbReference type="VEuPathDB" id="VectorBase:HLOH_054663"/>
<accession>A0A9J6FWI4</accession>
<dbReference type="GO" id="GO:0003676">
    <property type="term" value="F:nucleic acid binding"/>
    <property type="evidence" value="ECO:0007669"/>
    <property type="project" value="InterPro"/>
</dbReference>
<gene>
    <name evidence="1" type="ORF">HPB48_010382</name>
</gene>
<dbReference type="OrthoDB" id="1164111at2759"/>
<dbReference type="InterPro" id="IPR039637">
    <property type="entry name" value="CNOT7/CNOT8/Pop2"/>
</dbReference>
<comment type="caution">
    <text evidence="1">The sequence shown here is derived from an EMBL/GenBank/DDBJ whole genome shotgun (WGS) entry which is preliminary data.</text>
</comment>
<dbReference type="EMBL" id="JABSTR010000004">
    <property type="protein sequence ID" value="KAH9366713.1"/>
    <property type="molecule type" value="Genomic_DNA"/>
</dbReference>
<protein>
    <submittedName>
        <fullName evidence="1">Uncharacterized protein</fullName>
    </submittedName>
</protein>
<name>A0A9J6FWI4_HAELO</name>
<evidence type="ECO:0000313" key="1">
    <source>
        <dbReference type="EMBL" id="KAH9366713.1"/>
    </source>
</evidence>
<dbReference type="SUPFAM" id="SSF53098">
    <property type="entry name" value="Ribonuclease H-like"/>
    <property type="match status" value="1"/>
</dbReference>
<dbReference type="GO" id="GO:0030014">
    <property type="term" value="C:CCR4-NOT complex"/>
    <property type="evidence" value="ECO:0007669"/>
    <property type="project" value="InterPro"/>
</dbReference>
<reference evidence="1 2" key="1">
    <citation type="journal article" date="2020" name="Cell">
        <title>Large-Scale Comparative Analyses of Tick Genomes Elucidate Their Genetic Diversity and Vector Capacities.</title>
        <authorList>
            <consortium name="Tick Genome and Microbiome Consortium (TIGMIC)"/>
            <person name="Jia N."/>
            <person name="Wang J."/>
            <person name="Shi W."/>
            <person name="Du L."/>
            <person name="Sun Y."/>
            <person name="Zhan W."/>
            <person name="Jiang J.F."/>
            <person name="Wang Q."/>
            <person name="Zhang B."/>
            <person name="Ji P."/>
            <person name="Bell-Sakyi L."/>
            <person name="Cui X.M."/>
            <person name="Yuan T.T."/>
            <person name="Jiang B.G."/>
            <person name="Yang W.F."/>
            <person name="Lam T.T."/>
            <person name="Chang Q.C."/>
            <person name="Ding S.J."/>
            <person name="Wang X.J."/>
            <person name="Zhu J.G."/>
            <person name="Ruan X.D."/>
            <person name="Zhao L."/>
            <person name="Wei J.T."/>
            <person name="Ye R.Z."/>
            <person name="Que T.C."/>
            <person name="Du C.H."/>
            <person name="Zhou Y.H."/>
            <person name="Cheng J.X."/>
            <person name="Dai P.F."/>
            <person name="Guo W.B."/>
            <person name="Han X.H."/>
            <person name="Huang E.J."/>
            <person name="Li L.F."/>
            <person name="Wei W."/>
            <person name="Gao Y.C."/>
            <person name="Liu J.Z."/>
            <person name="Shao H.Z."/>
            <person name="Wang X."/>
            <person name="Wang C.C."/>
            <person name="Yang T.C."/>
            <person name="Huo Q.B."/>
            <person name="Li W."/>
            <person name="Chen H.Y."/>
            <person name="Chen S.E."/>
            <person name="Zhou L.G."/>
            <person name="Ni X.B."/>
            <person name="Tian J.H."/>
            <person name="Sheng Y."/>
            <person name="Liu T."/>
            <person name="Pan Y.S."/>
            <person name="Xia L.Y."/>
            <person name="Li J."/>
            <person name="Zhao F."/>
            <person name="Cao W.C."/>
        </authorList>
    </citation>
    <scope>NUCLEOTIDE SEQUENCE [LARGE SCALE GENOMIC DNA]</scope>
    <source>
        <strain evidence="1">HaeL-2018</strain>
    </source>
</reference>
<dbReference type="InterPro" id="IPR036397">
    <property type="entry name" value="RNaseH_sf"/>
</dbReference>
<sequence>MPISNAAGINASSFVGGGSSVLLDSNETRGIRDVWAFNLDEELDYIGRIVKFVAMETEFPGATFKVTNNCINLADYENQSLRTSGNMLKIIPIAIAFMDEASKKFLNYWTWQFNFKSILTEDKYAQGSIDLLINSGVQFERHKREGHDLCLSSSDVKLIGFHGAYDMAYQLSLLTNGPLPEHVSEFI</sequence>
<evidence type="ECO:0000313" key="2">
    <source>
        <dbReference type="Proteomes" id="UP000821853"/>
    </source>
</evidence>
<dbReference type="InterPro" id="IPR012337">
    <property type="entry name" value="RNaseH-like_sf"/>
</dbReference>